<dbReference type="EMBL" id="CP020921">
    <property type="protein sequence ID" value="AWB09701.1"/>
    <property type="molecule type" value="Genomic_DNA"/>
</dbReference>
<dbReference type="Gene3D" id="3.30.420.40">
    <property type="match status" value="1"/>
</dbReference>
<dbReference type="InterPro" id="IPR050273">
    <property type="entry name" value="GppA/Ppx_hydrolase"/>
</dbReference>
<dbReference type="CDD" id="cd24006">
    <property type="entry name" value="ASKHA_NBD_PPX_GppA"/>
    <property type="match status" value="1"/>
</dbReference>
<dbReference type="KEGG" id="taci:TDSAC_0323"/>
<dbReference type="RefSeq" id="WP_150130274.1">
    <property type="nucleotide sequence ID" value="NZ_CP020921.1"/>
</dbReference>
<dbReference type="PANTHER" id="PTHR30005">
    <property type="entry name" value="EXOPOLYPHOSPHATASE"/>
    <property type="match status" value="1"/>
</dbReference>
<proteinExistence type="predicted"/>
<evidence type="ECO:0000313" key="4">
    <source>
        <dbReference type="Proteomes" id="UP000244792"/>
    </source>
</evidence>
<evidence type="ECO:0000313" key="3">
    <source>
        <dbReference type="EMBL" id="AWB09701.1"/>
    </source>
</evidence>
<dbReference type="SUPFAM" id="SSF53067">
    <property type="entry name" value="Actin-like ATPase domain"/>
    <property type="match status" value="2"/>
</dbReference>
<reference evidence="3 4" key="1">
    <citation type="submission" date="2017-04" db="EMBL/GenBank/DDBJ databases">
        <title>Genomic insights into metabolism of Thermodesulfobium acidiphilum.</title>
        <authorList>
            <person name="Toshchakov S.V."/>
            <person name="Frolov E.N."/>
            <person name="Kublanov I.V."/>
            <person name="Samarov N.I."/>
            <person name="Novikov A."/>
            <person name="Lebedinsky A.V."/>
            <person name="Bonch-Osmolovskaya E.A."/>
            <person name="Chernyh N.A."/>
        </authorList>
    </citation>
    <scope>NUCLEOTIDE SEQUENCE [LARGE SCALE GENOMIC DNA]</scope>
    <source>
        <strain evidence="3 4">3127-1</strain>
    </source>
</reference>
<accession>A0A2R4VYT0</accession>
<dbReference type="Proteomes" id="UP000244792">
    <property type="component" value="Chromosome"/>
</dbReference>
<protein>
    <submittedName>
        <fullName evidence="3">Ppx/GppA phosphatase</fullName>
    </submittedName>
</protein>
<dbReference type="OrthoDB" id="9814545at2"/>
<dbReference type="Pfam" id="PF02541">
    <property type="entry name" value="Ppx-GppA"/>
    <property type="match status" value="1"/>
</dbReference>
<feature type="domain" description="Ppx/GppA phosphatase C-terminal" evidence="2">
    <location>
        <begin position="339"/>
        <end position="480"/>
    </location>
</feature>
<dbReference type="Pfam" id="PF21447">
    <property type="entry name" value="Ppx-GppA_III"/>
    <property type="match status" value="1"/>
</dbReference>
<evidence type="ECO:0000259" key="1">
    <source>
        <dbReference type="Pfam" id="PF02541"/>
    </source>
</evidence>
<dbReference type="GO" id="GO:0016462">
    <property type="term" value="F:pyrophosphatase activity"/>
    <property type="evidence" value="ECO:0007669"/>
    <property type="project" value="TreeGrafter"/>
</dbReference>
<name>A0A2R4VYT0_THEAF</name>
<sequence length="522" mass="59842">MYNNDNSHLCLAEESKREKRIIGVIDIGANFVKAHIAQRKEDRFFETIEDIKKPLPIGKDTFSIGRISNTILLQLAKILKELKEVFKTYEVQDTLVFASTAIREAKNCDLVIERIKIATDLDIKLVETIEESFYKYQYMKRHDCYLRLFGNKSVLIFDIGSGGLSLMIVEGDRLKYASNLEIGSLKLRALLSNLERETLDFADILDEFIESKMHTISQEIKNFKIDFAIGLGGESKVIYNLIFKEEPPRDISNISKDKLLKFYDEIKDKTTINLVEDYNLIPPVANVLLPSTIIFKKIIDILDLEEVGIMGFSFRSAVAYSILIDEDDLYEDDILSVSESIAKKYSRNINISKRMLKFAISIFDHTKCYHAMGKKEKILLKVACILHDVGKVIDVNDPGEHSYSIINSVKIPGLSIEERDIIANSVKIYQKKDPDEKDCSFNCKTIKDRLTITKIAAILKLSNALDSSQKGKIQDIKLDIEDHYLIFRAITQDDILLEKWHFNNEAIFFRRIFGLIPILKVV</sequence>
<feature type="domain" description="Ppx/GppA phosphatase N-terminal" evidence="1">
    <location>
        <begin position="39"/>
        <end position="323"/>
    </location>
</feature>
<dbReference type="SUPFAM" id="SSF109604">
    <property type="entry name" value="HD-domain/PDEase-like"/>
    <property type="match status" value="1"/>
</dbReference>
<dbReference type="InterPro" id="IPR003695">
    <property type="entry name" value="Ppx_GppA_N"/>
</dbReference>
<dbReference type="InterPro" id="IPR048950">
    <property type="entry name" value="Ppx_GppA_C"/>
</dbReference>
<gene>
    <name evidence="3" type="ORF">TDSAC_0323</name>
</gene>
<dbReference type="InterPro" id="IPR043129">
    <property type="entry name" value="ATPase_NBD"/>
</dbReference>
<dbReference type="AlphaFoldDB" id="A0A2R4VYT0"/>
<dbReference type="Gene3D" id="1.10.3210.10">
    <property type="entry name" value="Hypothetical protein af1432"/>
    <property type="match status" value="1"/>
</dbReference>
<keyword evidence="4" id="KW-1185">Reference proteome</keyword>
<evidence type="ECO:0000259" key="2">
    <source>
        <dbReference type="Pfam" id="PF21447"/>
    </source>
</evidence>
<dbReference type="PANTHER" id="PTHR30005:SF0">
    <property type="entry name" value="RETROGRADE REGULATION PROTEIN 2"/>
    <property type="match status" value="1"/>
</dbReference>
<organism evidence="3 4">
    <name type="scientific">Thermodesulfobium acidiphilum</name>
    <dbReference type="NCBI Taxonomy" id="1794699"/>
    <lineage>
        <taxon>Bacteria</taxon>
        <taxon>Pseudomonadati</taxon>
        <taxon>Thermodesulfobiota</taxon>
        <taxon>Thermodesulfobiia</taxon>
        <taxon>Thermodesulfobiales</taxon>
        <taxon>Thermodesulfobiaceae</taxon>
        <taxon>Thermodesulfobium</taxon>
    </lineage>
</organism>
<dbReference type="Gene3D" id="3.30.420.150">
    <property type="entry name" value="Exopolyphosphatase. Domain 2"/>
    <property type="match status" value="1"/>
</dbReference>